<dbReference type="InterPro" id="IPR003777">
    <property type="entry name" value="XdhC_CoxI"/>
</dbReference>
<evidence type="ECO:0000259" key="1">
    <source>
        <dbReference type="SMART" id="SM00746"/>
    </source>
</evidence>
<dbReference type="PANTHER" id="PTHR30388">
    <property type="entry name" value="ALDEHYDE OXIDOREDUCTASE MOLYBDENUM COFACTOR ASSEMBLY PROTEIN"/>
    <property type="match status" value="1"/>
</dbReference>
<dbReference type="Gene3D" id="3.40.50.720">
    <property type="entry name" value="NAD(P)-binding Rossmann-like Domain"/>
    <property type="match status" value="1"/>
</dbReference>
<dbReference type="Pfam" id="PF02625">
    <property type="entry name" value="XdhC_CoxI"/>
    <property type="match status" value="1"/>
</dbReference>
<sequence>MTDRALFAHAEELRQRRAPFVLATVVRARRPTSARPGDRALVLADGTVEGFVGGVCAESTVRLQGLRVLASGRPVVLRITPDAATEDGGAGRVGDVGDVEDVEDTVTVANPCLSGGAVDVFLEPQLPAPLVQVFGDSPIARALREVGAVLGYDVRACAADPEFTADTRAVVVASHGRDEEGVLTAALRAEVPYVGLIASPRRGRAVLGELAQPGADRVHTPAGLDLGARTPHEIALSVYAELIATRSSTSAGAVPADVSGAAEVPEAVDPVCGMSVAVGPTTPHVIRDGRRYHFCCTGCADRFASDPARYVAAGAAHAP</sequence>
<reference evidence="2 3" key="1">
    <citation type="journal article" date="2012" name="Stand. Genomic Sci.">
        <title>Genome sequence of the soil bacterium Saccharomonospora azurea type strain (NA-128(T)).</title>
        <authorList>
            <person name="Klenk H.P."/>
            <person name="Held B."/>
            <person name="Lucas S."/>
            <person name="Lapidus A."/>
            <person name="Copeland A."/>
            <person name="Hammon N."/>
            <person name="Pitluck S."/>
            <person name="Goodwin L.A."/>
            <person name="Han C."/>
            <person name="Tapia R."/>
            <person name="Brambilla E.M."/>
            <person name="Potter G."/>
            <person name="Land M."/>
            <person name="Ivanova N."/>
            <person name="Rohde M."/>
            <person name="Goker M."/>
            <person name="Detter J.C."/>
            <person name="Kyrpides N.C."/>
            <person name="Woyke T."/>
        </authorList>
    </citation>
    <scope>NUCLEOTIDE SEQUENCE [LARGE SCALE GENOMIC DNA]</scope>
    <source>
        <strain evidence="2 3">NA-128</strain>
    </source>
</reference>
<dbReference type="InterPro" id="IPR011017">
    <property type="entry name" value="TRASH_dom"/>
</dbReference>
<dbReference type="HOGENOM" id="CLU_041115_0_0_11"/>
<dbReference type="InterPro" id="IPR007029">
    <property type="entry name" value="YHS_dom"/>
</dbReference>
<dbReference type="OrthoDB" id="5242066at2"/>
<organism evidence="2 3">
    <name type="scientific">Saccharomonospora azurea NA-128</name>
    <dbReference type="NCBI Taxonomy" id="882081"/>
    <lineage>
        <taxon>Bacteria</taxon>
        <taxon>Bacillati</taxon>
        <taxon>Actinomycetota</taxon>
        <taxon>Actinomycetes</taxon>
        <taxon>Pseudonocardiales</taxon>
        <taxon>Pseudonocardiaceae</taxon>
        <taxon>Saccharomonospora</taxon>
    </lineage>
</organism>
<accession>H8G4Y9</accession>
<dbReference type="EMBL" id="CM001466">
    <property type="protein sequence ID" value="EHY90206.1"/>
    <property type="molecule type" value="Genomic_DNA"/>
</dbReference>
<dbReference type="InterPro" id="IPR012348">
    <property type="entry name" value="RNR-like"/>
</dbReference>
<dbReference type="InterPro" id="IPR009078">
    <property type="entry name" value="Ferritin-like_SF"/>
</dbReference>
<gene>
    <name evidence="2" type="ORF">SacazDRAFT_03329</name>
</gene>
<dbReference type="GO" id="GO:0016491">
    <property type="term" value="F:oxidoreductase activity"/>
    <property type="evidence" value="ECO:0007669"/>
    <property type="project" value="InterPro"/>
</dbReference>
<dbReference type="Pfam" id="PF13478">
    <property type="entry name" value="XdhC_C"/>
    <property type="match status" value="1"/>
</dbReference>
<evidence type="ECO:0000313" key="2">
    <source>
        <dbReference type="EMBL" id="EHY90206.1"/>
    </source>
</evidence>
<dbReference type="RefSeq" id="WP_005443460.1">
    <property type="nucleotide sequence ID" value="NZ_CM001466.1"/>
</dbReference>
<protein>
    <submittedName>
        <fullName evidence="2">Xanthine and CO dehydrogenases maturation factor, XdhC/CoxF family</fullName>
    </submittedName>
</protein>
<dbReference type="Gene3D" id="1.10.620.20">
    <property type="entry name" value="Ribonucleotide Reductase, subunit A"/>
    <property type="match status" value="1"/>
</dbReference>
<keyword evidence="3" id="KW-1185">Reference proteome</keyword>
<proteinExistence type="predicted"/>
<dbReference type="Proteomes" id="UP000004705">
    <property type="component" value="Chromosome"/>
</dbReference>
<dbReference type="SMART" id="SM00746">
    <property type="entry name" value="TRASH"/>
    <property type="match status" value="1"/>
</dbReference>
<dbReference type="SUPFAM" id="SSF47240">
    <property type="entry name" value="Ferritin-like"/>
    <property type="match status" value="1"/>
</dbReference>
<dbReference type="Pfam" id="PF04945">
    <property type="entry name" value="YHS"/>
    <property type="match status" value="1"/>
</dbReference>
<evidence type="ECO:0000313" key="3">
    <source>
        <dbReference type="Proteomes" id="UP000004705"/>
    </source>
</evidence>
<dbReference type="PANTHER" id="PTHR30388:SF4">
    <property type="entry name" value="MOLYBDENUM COFACTOR INSERTION CHAPERONE PAOD"/>
    <property type="match status" value="1"/>
</dbReference>
<dbReference type="InterPro" id="IPR027051">
    <property type="entry name" value="XdhC_Rossmann_dom"/>
</dbReference>
<name>H8G4Y9_9PSEU</name>
<dbReference type="AlphaFoldDB" id="H8G4Y9"/>
<feature type="domain" description="TRASH" evidence="1">
    <location>
        <begin position="269"/>
        <end position="307"/>
    </location>
</feature>
<dbReference type="InterPro" id="IPR052698">
    <property type="entry name" value="MoCofactor_Util/Proc"/>
</dbReference>